<dbReference type="SMART" id="SM00228">
    <property type="entry name" value="PDZ"/>
    <property type="match status" value="1"/>
</dbReference>
<evidence type="ECO:0000313" key="6">
    <source>
        <dbReference type="EMBL" id="MBC5722921.1"/>
    </source>
</evidence>
<dbReference type="SUPFAM" id="SSF50156">
    <property type="entry name" value="PDZ domain-like"/>
    <property type="match status" value="1"/>
</dbReference>
<gene>
    <name evidence="6" type="ORF">H8S11_08865</name>
</gene>
<reference evidence="6" key="1">
    <citation type="submission" date="2020-08" db="EMBL/GenBank/DDBJ databases">
        <title>Genome public.</title>
        <authorList>
            <person name="Liu C."/>
            <person name="Sun Q."/>
        </authorList>
    </citation>
    <scope>NUCLEOTIDE SEQUENCE</scope>
    <source>
        <strain evidence="6">NSJ-23</strain>
    </source>
</reference>
<dbReference type="Pfam" id="PF13365">
    <property type="entry name" value="Trypsin_2"/>
    <property type="match status" value="1"/>
</dbReference>
<dbReference type="InterPro" id="IPR051201">
    <property type="entry name" value="Chloro_Bact_Ser_Proteases"/>
</dbReference>
<dbReference type="AlphaFoldDB" id="A0A8J6J8V0"/>
<evidence type="ECO:0000256" key="3">
    <source>
        <dbReference type="SAM" id="MobiDB-lite"/>
    </source>
</evidence>
<dbReference type="InterPro" id="IPR001940">
    <property type="entry name" value="Peptidase_S1C"/>
</dbReference>
<feature type="transmembrane region" description="Helical" evidence="4">
    <location>
        <begin position="46"/>
        <end position="67"/>
    </location>
</feature>
<dbReference type="GO" id="GO:0004252">
    <property type="term" value="F:serine-type endopeptidase activity"/>
    <property type="evidence" value="ECO:0007669"/>
    <property type="project" value="InterPro"/>
</dbReference>
<dbReference type="GO" id="GO:0006508">
    <property type="term" value="P:proteolysis"/>
    <property type="evidence" value="ECO:0007669"/>
    <property type="project" value="UniProtKB-KW"/>
</dbReference>
<dbReference type="InterPro" id="IPR001478">
    <property type="entry name" value="PDZ"/>
</dbReference>
<dbReference type="SUPFAM" id="SSF50494">
    <property type="entry name" value="Trypsin-like serine proteases"/>
    <property type="match status" value="1"/>
</dbReference>
<sequence length="414" mass="43905">MDNKHDGLWQGGPWEQPSQPVPNLPYIPVPAAGIPVLRPRKRRRKWPWITGLAILVLALCLLTIVLGRHLSFSLSGPGYLPASPGEDWWAQQEEYSTDPPNIRQAPTGTGVTLPLQAADGPALTYTQIYEKNAPSIVSIESQSQSEYGTGTGIIMTEDGYIITNAHVVAGADEVRVALSNNSVLQASLVGFDADEDLAVLKVDASGLTPAEFGDSAALRIGDPVAAIGDPLGYRSTITDGIISALDREVEVDGTTMVLIQTSAAINFGNSGGALINQYGQVVGVTTIKIVTEDGSAEALGFAIPTTRVKYVVDRLIDGQVIHTGVFGFTVYTFPAEGGGLEIMDVTPSSDAYAKGIRPGDILLAANGQTITSTQDLTRLKQSLGLGDTVSLTYLRDGQSYTVDVALVDPQEDNR</sequence>
<keyword evidence="4" id="KW-0812">Transmembrane</keyword>
<evidence type="ECO:0000259" key="5">
    <source>
        <dbReference type="PROSITE" id="PS50106"/>
    </source>
</evidence>
<dbReference type="PRINTS" id="PR00834">
    <property type="entry name" value="PROTEASES2C"/>
</dbReference>
<organism evidence="6 7">
    <name type="scientific">Flintibacter hominis</name>
    <dbReference type="NCBI Taxonomy" id="2763048"/>
    <lineage>
        <taxon>Bacteria</taxon>
        <taxon>Bacillati</taxon>
        <taxon>Bacillota</taxon>
        <taxon>Clostridia</taxon>
        <taxon>Eubacteriales</taxon>
        <taxon>Flintibacter</taxon>
    </lineage>
</organism>
<evidence type="ECO:0000256" key="2">
    <source>
        <dbReference type="ARBA" id="ARBA00022801"/>
    </source>
</evidence>
<dbReference type="Proteomes" id="UP000628736">
    <property type="component" value="Unassembled WGS sequence"/>
</dbReference>
<dbReference type="Gene3D" id="2.30.42.10">
    <property type="match status" value="1"/>
</dbReference>
<keyword evidence="1" id="KW-0645">Protease</keyword>
<comment type="caution">
    <text evidence="6">The sequence shown here is derived from an EMBL/GenBank/DDBJ whole genome shotgun (WGS) entry which is preliminary data.</text>
</comment>
<proteinExistence type="predicted"/>
<dbReference type="PROSITE" id="PS50106">
    <property type="entry name" value="PDZ"/>
    <property type="match status" value="1"/>
</dbReference>
<dbReference type="InterPro" id="IPR009003">
    <property type="entry name" value="Peptidase_S1_PA"/>
</dbReference>
<evidence type="ECO:0000256" key="4">
    <source>
        <dbReference type="SAM" id="Phobius"/>
    </source>
</evidence>
<dbReference type="PANTHER" id="PTHR43343:SF3">
    <property type="entry name" value="PROTEASE DO-LIKE 8, CHLOROPLASTIC"/>
    <property type="match status" value="1"/>
</dbReference>
<dbReference type="Gene3D" id="2.40.10.120">
    <property type="match status" value="1"/>
</dbReference>
<keyword evidence="7" id="KW-1185">Reference proteome</keyword>
<dbReference type="RefSeq" id="WP_186852882.1">
    <property type="nucleotide sequence ID" value="NZ_JACOPO010000005.1"/>
</dbReference>
<evidence type="ECO:0000256" key="1">
    <source>
        <dbReference type="ARBA" id="ARBA00022670"/>
    </source>
</evidence>
<protein>
    <submittedName>
        <fullName evidence="6">Trypsin-like peptidase domain-containing protein</fullName>
    </submittedName>
</protein>
<accession>A0A8J6J8V0</accession>
<keyword evidence="4" id="KW-0472">Membrane</keyword>
<keyword evidence="4" id="KW-1133">Transmembrane helix</keyword>
<feature type="region of interest" description="Disordered" evidence="3">
    <location>
        <begin position="1"/>
        <end position="21"/>
    </location>
</feature>
<dbReference type="InterPro" id="IPR036034">
    <property type="entry name" value="PDZ_sf"/>
</dbReference>
<feature type="domain" description="PDZ" evidence="5">
    <location>
        <begin position="315"/>
        <end position="397"/>
    </location>
</feature>
<keyword evidence="2" id="KW-0378">Hydrolase</keyword>
<dbReference type="Pfam" id="PF13180">
    <property type="entry name" value="PDZ_2"/>
    <property type="match status" value="1"/>
</dbReference>
<name>A0A8J6J8V0_9FIRM</name>
<evidence type="ECO:0000313" key="7">
    <source>
        <dbReference type="Proteomes" id="UP000628736"/>
    </source>
</evidence>
<dbReference type="PANTHER" id="PTHR43343">
    <property type="entry name" value="PEPTIDASE S12"/>
    <property type="match status" value="1"/>
</dbReference>
<dbReference type="CDD" id="cd06779">
    <property type="entry name" value="cpPDZ_Deg_HtrA-like"/>
    <property type="match status" value="1"/>
</dbReference>
<dbReference type="EMBL" id="JACOPO010000005">
    <property type="protein sequence ID" value="MBC5722921.1"/>
    <property type="molecule type" value="Genomic_DNA"/>
</dbReference>